<evidence type="ECO:0000313" key="5">
    <source>
        <dbReference type="Proteomes" id="UP000712673"/>
    </source>
</evidence>
<dbReference type="GO" id="GO:0000160">
    <property type="term" value="P:phosphorelay signal transduction system"/>
    <property type="evidence" value="ECO:0007669"/>
    <property type="project" value="InterPro"/>
</dbReference>
<dbReference type="Gene3D" id="3.40.50.2300">
    <property type="match status" value="1"/>
</dbReference>
<dbReference type="PROSITE" id="PS50110">
    <property type="entry name" value="RESPONSE_REGULATORY"/>
    <property type="match status" value="1"/>
</dbReference>
<dbReference type="Pfam" id="PF00072">
    <property type="entry name" value="Response_reg"/>
    <property type="match status" value="1"/>
</dbReference>
<dbReference type="SMART" id="SM00448">
    <property type="entry name" value="REC"/>
    <property type="match status" value="1"/>
</dbReference>
<dbReference type="EMBL" id="VGLS01000294">
    <property type="protein sequence ID" value="MBM3224299.1"/>
    <property type="molecule type" value="Genomic_DNA"/>
</dbReference>
<dbReference type="AlphaFoldDB" id="A0A937VZY4"/>
<evidence type="ECO:0000313" key="4">
    <source>
        <dbReference type="EMBL" id="MBM3224299.1"/>
    </source>
</evidence>
<reference evidence="4" key="1">
    <citation type="submission" date="2019-03" db="EMBL/GenBank/DDBJ databases">
        <title>Lake Tanganyika Metagenome-Assembled Genomes (MAGs).</title>
        <authorList>
            <person name="Tran P."/>
        </authorList>
    </citation>
    <scope>NUCLEOTIDE SEQUENCE</scope>
    <source>
        <strain evidence="4">K_DeepCast_65m_m2_066</strain>
    </source>
</reference>
<feature type="modified residue" description="4-aspartylphosphate" evidence="2">
    <location>
        <position position="59"/>
    </location>
</feature>
<proteinExistence type="predicted"/>
<name>A0A937VZY4_UNCTE</name>
<dbReference type="InterPro" id="IPR001789">
    <property type="entry name" value="Sig_transdc_resp-reg_receiver"/>
</dbReference>
<protein>
    <submittedName>
        <fullName evidence="4">Response regulator</fullName>
    </submittedName>
</protein>
<dbReference type="CDD" id="cd00156">
    <property type="entry name" value="REC"/>
    <property type="match status" value="1"/>
</dbReference>
<dbReference type="InterPro" id="IPR050595">
    <property type="entry name" value="Bact_response_regulator"/>
</dbReference>
<dbReference type="InterPro" id="IPR011006">
    <property type="entry name" value="CheY-like_superfamily"/>
</dbReference>
<sequence>MAVPSYRLLVVDDSKRDTLLLERILQQASDATFTVTHMESAQTGLEELSSQPYDLVLLDYYLPDMDGLAFLAEKQQRGLTTPVIMLTAFGQERLPVAALQAGALDYFRKDQVNSSLLGKAIQQAIEKAHLQASAAADAARLRELEDTVARLQQQLREQQP</sequence>
<evidence type="ECO:0000256" key="2">
    <source>
        <dbReference type="PROSITE-ProRule" id="PRU00169"/>
    </source>
</evidence>
<dbReference type="SUPFAM" id="SSF52172">
    <property type="entry name" value="CheY-like"/>
    <property type="match status" value="1"/>
</dbReference>
<accession>A0A937VZY4</accession>
<evidence type="ECO:0000259" key="3">
    <source>
        <dbReference type="PROSITE" id="PS50110"/>
    </source>
</evidence>
<feature type="domain" description="Response regulatory" evidence="3">
    <location>
        <begin position="7"/>
        <end position="124"/>
    </location>
</feature>
<comment type="caution">
    <text evidence="4">The sequence shown here is derived from an EMBL/GenBank/DDBJ whole genome shotgun (WGS) entry which is preliminary data.</text>
</comment>
<dbReference type="PANTHER" id="PTHR44591:SF3">
    <property type="entry name" value="RESPONSE REGULATORY DOMAIN-CONTAINING PROTEIN"/>
    <property type="match status" value="1"/>
</dbReference>
<organism evidence="4 5">
    <name type="scientific">Tectimicrobiota bacterium</name>
    <dbReference type="NCBI Taxonomy" id="2528274"/>
    <lineage>
        <taxon>Bacteria</taxon>
        <taxon>Pseudomonadati</taxon>
        <taxon>Nitrospinota/Tectimicrobiota group</taxon>
        <taxon>Candidatus Tectimicrobiota</taxon>
    </lineage>
</organism>
<keyword evidence="1 2" id="KW-0597">Phosphoprotein</keyword>
<evidence type="ECO:0000256" key="1">
    <source>
        <dbReference type="ARBA" id="ARBA00022553"/>
    </source>
</evidence>
<gene>
    <name evidence="4" type="ORF">FJZ47_10900</name>
</gene>
<dbReference type="PANTHER" id="PTHR44591">
    <property type="entry name" value="STRESS RESPONSE REGULATOR PROTEIN 1"/>
    <property type="match status" value="1"/>
</dbReference>
<dbReference type="Proteomes" id="UP000712673">
    <property type="component" value="Unassembled WGS sequence"/>
</dbReference>